<evidence type="ECO:0000259" key="10">
    <source>
        <dbReference type="PROSITE" id="PS52029"/>
    </source>
</evidence>
<dbReference type="PANTHER" id="PTHR30582:SF2">
    <property type="entry name" value="L,D-TRANSPEPTIDASE YCIB-RELATED"/>
    <property type="match status" value="1"/>
</dbReference>
<feature type="compositionally biased region" description="Basic and acidic residues" evidence="8">
    <location>
        <begin position="30"/>
        <end position="40"/>
    </location>
</feature>
<gene>
    <name evidence="11" type="ORF">Scinn_16870</name>
</gene>
<dbReference type="EMBL" id="BNDV01000007">
    <property type="protein sequence ID" value="GHI12224.1"/>
    <property type="molecule type" value="Genomic_DNA"/>
</dbReference>
<accession>A0ABQ3NHI2</accession>
<feature type="signal peptide" evidence="9">
    <location>
        <begin position="1"/>
        <end position="23"/>
    </location>
</feature>
<dbReference type="Pfam" id="PF17964">
    <property type="entry name" value="Big_10"/>
    <property type="match status" value="1"/>
</dbReference>
<evidence type="ECO:0000256" key="5">
    <source>
        <dbReference type="ARBA" id="ARBA00023315"/>
    </source>
</evidence>
<feature type="domain" description="L,D-TPase catalytic" evidence="10">
    <location>
        <begin position="237"/>
        <end position="360"/>
    </location>
</feature>
<feature type="active site" description="Proton donor/acceptor" evidence="7">
    <location>
        <position position="318"/>
    </location>
</feature>
<sequence>MSRTRRTAIAGTALLAAALTACSGGSDGGSDGKGKDESKPKAPMAVSVNLTGDQVKAGQPVTVTVAEGKLAQVKVTDAKGAELPGKIADDGKSWTSERNAPAGAEYKVEAQNTDSQSATTQFKTSAADKVNKVSINITKGSTVGVAMPVSLVFDNPVTNKAEVEKQLKVTTSNNTEGSWGWIKDHSGNDRVDWRPKDYWKSGTDVKVEMHLNGVDSGKGGGMFARDYNTEFKIGKDRRVQVSLDTKKLSVTEDGQTQKTIPISAGTPGGKKASWSGKMVIMSKEGTIRMDSQTVGLDNAYDKMVDYSMRLTWSGMYAHAAPWNEANFGRSNSSSGCVGMSDANAKEFFAQSQIGDAFEVVGEGSKGNADIGNGYGEWNLSWDQWKAKSALSTAPQNG</sequence>
<keyword evidence="5" id="KW-0012">Acyltransferase</keyword>
<dbReference type="Proteomes" id="UP000660554">
    <property type="component" value="Unassembled WGS sequence"/>
</dbReference>
<dbReference type="RefSeq" id="WP_030656615.1">
    <property type="nucleotide sequence ID" value="NZ_BMRU01000034.1"/>
</dbReference>
<dbReference type="InterPro" id="IPR041280">
    <property type="entry name" value="Big_10"/>
</dbReference>
<evidence type="ECO:0000313" key="11">
    <source>
        <dbReference type="EMBL" id="GHI12224.1"/>
    </source>
</evidence>
<evidence type="ECO:0000256" key="6">
    <source>
        <dbReference type="ARBA" id="ARBA00023316"/>
    </source>
</evidence>
<dbReference type="CDD" id="cd13432">
    <property type="entry name" value="LDT_IgD_like_2"/>
    <property type="match status" value="1"/>
</dbReference>
<evidence type="ECO:0000256" key="2">
    <source>
        <dbReference type="ARBA" id="ARBA00022679"/>
    </source>
</evidence>
<proteinExistence type="predicted"/>
<comment type="pathway">
    <text evidence="1 7">Cell wall biogenesis; peptidoglycan biosynthesis.</text>
</comment>
<dbReference type="CDD" id="cd16913">
    <property type="entry name" value="YkuD_like"/>
    <property type="match status" value="1"/>
</dbReference>
<feature type="active site" description="Nucleophile" evidence="7">
    <location>
        <position position="336"/>
    </location>
</feature>
<dbReference type="PROSITE" id="PS51257">
    <property type="entry name" value="PROKAR_LIPOPROTEIN"/>
    <property type="match status" value="1"/>
</dbReference>
<dbReference type="Gene3D" id="2.40.440.10">
    <property type="entry name" value="L,D-transpeptidase catalytic domain-like"/>
    <property type="match status" value="1"/>
</dbReference>
<dbReference type="Gene3D" id="2.60.40.3780">
    <property type="match status" value="1"/>
</dbReference>
<evidence type="ECO:0000256" key="1">
    <source>
        <dbReference type="ARBA" id="ARBA00004752"/>
    </source>
</evidence>
<evidence type="ECO:0000256" key="8">
    <source>
        <dbReference type="SAM" id="MobiDB-lite"/>
    </source>
</evidence>
<feature type="region of interest" description="Disordered" evidence="8">
    <location>
        <begin position="252"/>
        <end position="273"/>
    </location>
</feature>
<keyword evidence="3 7" id="KW-0133">Cell shape</keyword>
<name>A0ABQ3NHI2_STRVG</name>
<keyword evidence="6 7" id="KW-0961">Cell wall biogenesis/degradation</keyword>
<keyword evidence="9" id="KW-0732">Signal</keyword>
<feature type="region of interest" description="Disordered" evidence="8">
    <location>
        <begin position="24"/>
        <end position="45"/>
    </location>
</feature>
<dbReference type="PANTHER" id="PTHR30582">
    <property type="entry name" value="L,D-TRANSPEPTIDASE"/>
    <property type="match status" value="1"/>
</dbReference>
<evidence type="ECO:0000256" key="7">
    <source>
        <dbReference type="PROSITE-ProRule" id="PRU01373"/>
    </source>
</evidence>
<keyword evidence="12" id="KW-1185">Reference proteome</keyword>
<dbReference type="InterPro" id="IPR005490">
    <property type="entry name" value="LD_TPept_cat_dom"/>
</dbReference>
<dbReference type="InterPro" id="IPR050979">
    <property type="entry name" value="LD-transpeptidase"/>
</dbReference>
<evidence type="ECO:0000313" key="12">
    <source>
        <dbReference type="Proteomes" id="UP000660554"/>
    </source>
</evidence>
<reference evidence="12" key="1">
    <citation type="submission" date="2020-09" db="EMBL/GenBank/DDBJ databases">
        <title>Whole genome shotgun sequence of Streptomyces cinnamonensis NBRC 15873.</title>
        <authorList>
            <person name="Komaki H."/>
            <person name="Tamura T."/>
        </authorList>
    </citation>
    <scope>NUCLEOTIDE SEQUENCE [LARGE SCALE GENOMIC DNA]</scope>
    <source>
        <strain evidence="12">NBRC 15873</strain>
    </source>
</reference>
<feature type="chain" id="PRO_5046776529" evidence="9">
    <location>
        <begin position="24"/>
        <end position="397"/>
    </location>
</feature>
<organism evidence="11 12">
    <name type="scientific">Streptomyces virginiae</name>
    <name type="common">Streptomyces cinnamonensis</name>
    <dbReference type="NCBI Taxonomy" id="1961"/>
    <lineage>
        <taxon>Bacteria</taxon>
        <taxon>Bacillati</taxon>
        <taxon>Actinomycetota</taxon>
        <taxon>Actinomycetes</taxon>
        <taxon>Kitasatosporales</taxon>
        <taxon>Streptomycetaceae</taxon>
        <taxon>Streptomyces</taxon>
    </lineage>
</organism>
<dbReference type="InterPro" id="IPR038063">
    <property type="entry name" value="Transpep_catalytic_dom"/>
</dbReference>
<evidence type="ECO:0000256" key="4">
    <source>
        <dbReference type="ARBA" id="ARBA00022984"/>
    </source>
</evidence>
<keyword evidence="11" id="KW-0449">Lipoprotein</keyword>
<dbReference type="SUPFAM" id="SSF141523">
    <property type="entry name" value="L,D-transpeptidase catalytic domain-like"/>
    <property type="match status" value="1"/>
</dbReference>
<evidence type="ECO:0000256" key="3">
    <source>
        <dbReference type="ARBA" id="ARBA00022960"/>
    </source>
</evidence>
<evidence type="ECO:0000256" key="9">
    <source>
        <dbReference type="SAM" id="SignalP"/>
    </source>
</evidence>
<keyword evidence="2" id="KW-0808">Transferase</keyword>
<dbReference type="Gene3D" id="2.60.40.3710">
    <property type="match status" value="1"/>
</dbReference>
<protein>
    <submittedName>
        <fullName evidence="11">Lipoprotein</fullName>
    </submittedName>
</protein>
<dbReference type="Pfam" id="PF03734">
    <property type="entry name" value="YkuD"/>
    <property type="match status" value="1"/>
</dbReference>
<dbReference type="PROSITE" id="PS52029">
    <property type="entry name" value="LD_TPASE"/>
    <property type="match status" value="1"/>
</dbReference>
<keyword evidence="4 7" id="KW-0573">Peptidoglycan synthesis</keyword>
<dbReference type="GeneID" id="86957846"/>
<comment type="caution">
    <text evidence="11">The sequence shown here is derived from an EMBL/GenBank/DDBJ whole genome shotgun (WGS) entry which is preliminary data.</text>
</comment>